<dbReference type="InterPro" id="IPR021146">
    <property type="entry name" value="Phage_gp6-like_head-tail"/>
</dbReference>
<sequence>MLELEIIRQQCRLEPDDTDEDALLETYATAAQRLVENQTGRTLYATEGEIPVDAETGEPTDEHALVLDDDLTTAMLLLIGHWFENREAVVIGTITSELPLAVEALIAPYRHYQIY</sequence>
<evidence type="ECO:0000313" key="1">
    <source>
        <dbReference type="EMBL" id="SDO72583.1"/>
    </source>
</evidence>
<dbReference type="AlphaFoldDB" id="A0A1H0LWX2"/>
<proteinExistence type="predicted"/>
<dbReference type="Proteomes" id="UP000199075">
    <property type="component" value="Unassembled WGS sequence"/>
</dbReference>
<dbReference type="NCBIfam" id="TIGR01560">
    <property type="entry name" value="put_DNA_pack"/>
    <property type="match status" value="1"/>
</dbReference>
<protein>
    <submittedName>
        <fullName evidence="1">Phage gp6-like head-tail connector protein</fullName>
    </submittedName>
</protein>
<name>A0A1H0LWX2_9GAMM</name>
<organism evidence="1 2">
    <name type="scientific">Halomonas shengliensis</name>
    <dbReference type="NCBI Taxonomy" id="419597"/>
    <lineage>
        <taxon>Bacteria</taxon>
        <taxon>Pseudomonadati</taxon>
        <taxon>Pseudomonadota</taxon>
        <taxon>Gammaproteobacteria</taxon>
        <taxon>Oceanospirillales</taxon>
        <taxon>Halomonadaceae</taxon>
        <taxon>Halomonas</taxon>
    </lineage>
</organism>
<dbReference type="EMBL" id="FNIV01000010">
    <property type="protein sequence ID" value="SDO72583.1"/>
    <property type="molecule type" value="Genomic_DNA"/>
</dbReference>
<gene>
    <name evidence="1" type="ORF">SAMN04487957_110135</name>
</gene>
<evidence type="ECO:0000313" key="2">
    <source>
        <dbReference type="Proteomes" id="UP000199075"/>
    </source>
</evidence>
<accession>A0A1H0LWX2</accession>
<reference evidence="2" key="1">
    <citation type="submission" date="2016-10" db="EMBL/GenBank/DDBJ databases">
        <authorList>
            <person name="Varghese N."/>
            <person name="Submissions S."/>
        </authorList>
    </citation>
    <scope>NUCLEOTIDE SEQUENCE [LARGE SCALE GENOMIC DNA]</scope>
    <source>
        <strain evidence="2">CGMCC 1.6444</strain>
    </source>
</reference>
<dbReference type="CDD" id="cd08054">
    <property type="entry name" value="gp6"/>
    <property type="match status" value="1"/>
</dbReference>
<keyword evidence="2" id="KW-1185">Reference proteome</keyword>
<dbReference type="RefSeq" id="WP_089680368.1">
    <property type="nucleotide sequence ID" value="NZ_FNIV01000010.1"/>
</dbReference>
<dbReference type="Pfam" id="PF05135">
    <property type="entry name" value="Phage_connect_1"/>
    <property type="match status" value="1"/>
</dbReference>
<dbReference type="STRING" id="419597.SAMN04487957_110135"/>
<dbReference type="Gene3D" id="1.10.3230.30">
    <property type="entry name" value="Phage gp6-like head-tail connector protein"/>
    <property type="match status" value="1"/>
</dbReference>
<dbReference type="OrthoDB" id="8452319at2"/>
<dbReference type="InterPro" id="IPR006450">
    <property type="entry name" value="Phage_HK97_gp6-like"/>
</dbReference>